<evidence type="ECO:0000256" key="1">
    <source>
        <dbReference type="SAM" id="MobiDB-lite"/>
    </source>
</evidence>
<comment type="caution">
    <text evidence="2">The sequence shown here is derived from an EMBL/GenBank/DDBJ whole genome shotgun (WGS) entry which is preliminary data.</text>
</comment>
<protein>
    <submittedName>
        <fullName evidence="2">Uncharacterized protein</fullName>
    </submittedName>
</protein>
<gene>
    <name evidence="2" type="ORF">BGZ65_011973</name>
</gene>
<feature type="non-terminal residue" evidence="2">
    <location>
        <position position="1"/>
    </location>
</feature>
<dbReference type="EMBL" id="JAAAHW010008351">
    <property type="protein sequence ID" value="KAF9944490.1"/>
    <property type="molecule type" value="Genomic_DNA"/>
</dbReference>
<feature type="region of interest" description="Disordered" evidence="1">
    <location>
        <begin position="61"/>
        <end position="100"/>
    </location>
</feature>
<proteinExistence type="predicted"/>
<dbReference type="AlphaFoldDB" id="A0A9P6LVC1"/>
<evidence type="ECO:0000313" key="3">
    <source>
        <dbReference type="Proteomes" id="UP000749646"/>
    </source>
</evidence>
<organism evidence="2 3">
    <name type="scientific">Modicella reniformis</name>
    <dbReference type="NCBI Taxonomy" id="1440133"/>
    <lineage>
        <taxon>Eukaryota</taxon>
        <taxon>Fungi</taxon>
        <taxon>Fungi incertae sedis</taxon>
        <taxon>Mucoromycota</taxon>
        <taxon>Mortierellomycotina</taxon>
        <taxon>Mortierellomycetes</taxon>
        <taxon>Mortierellales</taxon>
        <taxon>Mortierellaceae</taxon>
        <taxon>Modicella</taxon>
    </lineage>
</organism>
<reference evidence="2" key="1">
    <citation type="journal article" date="2020" name="Fungal Divers.">
        <title>Resolving the Mortierellaceae phylogeny through synthesis of multi-gene phylogenetics and phylogenomics.</title>
        <authorList>
            <person name="Vandepol N."/>
            <person name="Liber J."/>
            <person name="Desiro A."/>
            <person name="Na H."/>
            <person name="Kennedy M."/>
            <person name="Barry K."/>
            <person name="Grigoriev I.V."/>
            <person name="Miller A.N."/>
            <person name="O'Donnell K."/>
            <person name="Stajich J.E."/>
            <person name="Bonito G."/>
        </authorList>
    </citation>
    <scope>NUCLEOTIDE SEQUENCE</scope>
    <source>
        <strain evidence="2">MES-2147</strain>
    </source>
</reference>
<dbReference type="OrthoDB" id="515401at2759"/>
<accession>A0A9P6LVC1</accession>
<evidence type="ECO:0000313" key="2">
    <source>
        <dbReference type="EMBL" id="KAF9944490.1"/>
    </source>
</evidence>
<name>A0A9P6LVC1_9FUNG</name>
<keyword evidence="3" id="KW-1185">Reference proteome</keyword>
<sequence length="193" mass="21396">ALALFHAQVQAQIEAQLKNSTDNHNNSENNNEALIPSSLVFENEEDFGEMMMIKAMKRRGHKINGHGRHTAFSDSEEEGSESSQPSSSEAQLELQPQSQIQPRLQPRPLISAQALVPVQSQEQQPQSQQTVAQKLAGNLIMDENKFTNVVEQMNAHQMNRFLSILESRCGVLRNRILSSTEGSAQSSGLGDLF</sequence>
<dbReference type="Proteomes" id="UP000749646">
    <property type="component" value="Unassembled WGS sequence"/>
</dbReference>